<evidence type="ECO:0000256" key="2">
    <source>
        <dbReference type="ARBA" id="ARBA00022692"/>
    </source>
</evidence>
<dbReference type="Gene3D" id="1.20.1250.20">
    <property type="entry name" value="MFS general substrate transporter like domains"/>
    <property type="match status" value="1"/>
</dbReference>
<keyword evidence="5" id="KW-0175">Coiled coil</keyword>
<reference evidence="8 9" key="1">
    <citation type="submission" date="2015-04" db="EMBL/GenBank/DDBJ databases">
        <title>Complete genome sequence of Schizopora paradoxa KUC8140, a cosmopolitan wood degrader in East Asia.</title>
        <authorList>
            <consortium name="DOE Joint Genome Institute"/>
            <person name="Min B."/>
            <person name="Park H."/>
            <person name="Jang Y."/>
            <person name="Kim J.-J."/>
            <person name="Kim K.H."/>
            <person name="Pangilinan J."/>
            <person name="Lipzen A."/>
            <person name="Riley R."/>
            <person name="Grigoriev I.V."/>
            <person name="Spatafora J.W."/>
            <person name="Choi I.-G."/>
        </authorList>
    </citation>
    <scope>NUCLEOTIDE SEQUENCE [LARGE SCALE GENOMIC DNA]</scope>
    <source>
        <strain evidence="8 9">KUC8140</strain>
    </source>
</reference>
<evidence type="ECO:0000313" key="8">
    <source>
        <dbReference type="EMBL" id="KLO06137.1"/>
    </source>
</evidence>
<feature type="transmembrane region" description="Helical" evidence="7">
    <location>
        <begin position="232"/>
        <end position="257"/>
    </location>
</feature>
<organism evidence="8 9">
    <name type="scientific">Schizopora paradoxa</name>
    <dbReference type="NCBI Taxonomy" id="27342"/>
    <lineage>
        <taxon>Eukaryota</taxon>
        <taxon>Fungi</taxon>
        <taxon>Dikarya</taxon>
        <taxon>Basidiomycota</taxon>
        <taxon>Agaricomycotina</taxon>
        <taxon>Agaricomycetes</taxon>
        <taxon>Hymenochaetales</taxon>
        <taxon>Schizoporaceae</taxon>
        <taxon>Schizopora</taxon>
    </lineage>
</organism>
<keyword evidence="9" id="KW-1185">Reference proteome</keyword>
<dbReference type="InterPro" id="IPR005828">
    <property type="entry name" value="MFS_sugar_transport-like"/>
</dbReference>
<feature type="transmembrane region" description="Helical" evidence="7">
    <location>
        <begin position="44"/>
        <end position="63"/>
    </location>
</feature>
<dbReference type="InterPro" id="IPR050360">
    <property type="entry name" value="MFS_Sugar_Transporters"/>
</dbReference>
<dbReference type="PROSITE" id="PS00217">
    <property type="entry name" value="SUGAR_TRANSPORT_2"/>
    <property type="match status" value="1"/>
</dbReference>
<evidence type="ECO:0000256" key="3">
    <source>
        <dbReference type="ARBA" id="ARBA00022989"/>
    </source>
</evidence>
<dbReference type="SUPFAM" id="SSF103473">
    <property type="entry name" value="MFS general substrate transporter"/>
    <property type="match status" value="1"/>
</dbReference>
<evidence type="ECO:0008006" key="10">
    <source>
        <dbReference type="Google" id="ProtNLM"/>
    </source>
</evidence>
<dbReference type="InterPro" id="IPR005829">
    <property type="entry name" value="Sugar_transporter_CS"/>
</dbReference>
<dbReference type="InterPro" id="IPR036259">
    <property type="entry name" value="MFS_trans_sf"/>
</dbReference>
<evidence type="ECO:0000256" key="7">
    <source>
        <dbReference type="SAM" id="Phobius"/>
    </source>
</evidence>
<feature type="region of interest" description="Disordered" evidence="6">
    <location>
        <begin position="319"/>
        <end position="341"/>
    </location>
</feature>
<comment type="subcellular location">
    <subcellularLocation>
        <location evidence="1">Membrane</location>
        <topology evidence="1">Multi-pass membrane protein</topology>
    </subcellularLocation>
</comment>
<keyword evidence="2 7" id="KW-0812">Transmembrane</keyword>
<evidence type="ECO:0000256" key="5">
    <source>
        <dbReference type="SAM" id="Coils"/>
    </source>
</evidence>
<dbReference type="Proteomes" id="UP000053477">
    <property type="component" value="Unassembled WGS sequence"/>
</dbReference>
<dbReference type="GO" id="GO:0016020">
    <property type="term" value="C:membrane"/>
    <property type="evidence" value="ECO:0007669"/>
    <property type="project" value="UniProtKB-SubCell"/>
</dbReference>
<dbReference type="EMBL" id="KQ086233">
    <property type="protein sequence ID" value="KLO06137.1"/>
    <property type="molecule type" value="Genomic_DNA"/>
</dbReference>
<feature type="coiled-coil region" evidence="5">
    <location>
        <begin position="132"/>
        <end position="159"/>
    </location>
</feature>
<dbReference type="STRING" id="27342.A0A0H2R476"/>
<gene>
    <name evidence="8" type="ORF">SCHPADRAFT_946344</name>
</gene>
<protein>
    <recommendedName>
        <fullName evidence="10">Major facilitator superfamily (MFS) profile domain-containing protein</fullName>
    </recommendedName>
</protein>
<dbReference type="InParanoid" id="A0A0H2R476"/>
<dbReference type="OrthoDB" id="508119at2759"/>
<evidence type="ECO:0000256" key="6">
    <source>
        <dbReference type="SAM" id="MobiDB-lite"/>
    </source>
</evidence>
<dbReference type="Pfam" id="PF00083">
    <property type="entry name" value="Sugar_tr"/>
    <property type="match status" value="1"/>
</dbReference>
<evidence type="ECO:0000313" key="9">
    <source>
        <dbReference type="Proteomes" id="UP000053477"/>
    </source>
</evidence>
<proteinExistence type="predicted"/>
<keyword evidence="3 7" id="KW-1133">Transmembrane helix</keyword>
<feature type="transmembrane region" description="Helical" evidence="7">
    <location>
        <begin position="12"/>
        <end position="32"/>
    </location>
</feature>
<accession>A0A0H2R476</accession>
<dbReference type="PANTHER" id="PTHR48022:SF23">
    <property type="entry name" value="MAJOR FACILITATOR SUPERFAMILY (MFS) PROFILE DOMAIN-CONTAINING PROTEIN"/>
    <property type="match status" value="1"/>
</dbReference>
<evidence type="ECO:0000256" key="4">
    <source>
        <dbReference type="ARBA" id="ARBA00023136"/>
    </source>
</evidence>
<sequence length="341" mass="37538">MDVESGTSTSTGGRVVSGIGVGAISAVAPAYVSEFSPKNVRGRITFQIMVAIGVMLSLLAVGISQHNPLAVGLLESMADPPSASNSSRARRYHIMAIGASSSYYASLPAVPRLPRPQHIRTKPSSINLSLFYRKEHVDAESVRNEMAEIEEERRRYRRSGRQLHPQWAGQNSVGCYAPQIFTSVYRLHRRDELPPRLRDLRRRRQSRRYTLQPSSSSIFFLVESLARPAPLSLSLIISSIGMGTLFFIFFIIATAILKTHPPPSTTTVPEGFTPPPTSKAMSVAILMLPETKGRSLEEMDIIFGAVRAEDRDAKIKQTQKAMEGEGDMLDATSTDSVEHKA</sequence>
<dbReference type="AlphaFoldDB" id="A0A0H2R476"/>
<name>A0A0H2R476_9AGAM</name>
<dbReference type="GO" id="GO:0005351">
    <property type="term" value="F:carbohydrate:proton symporter activity"/>
    <property type="evidence" value="ECO:0007669"/>
    <property type="project" value="TreeGrafter"/>
</dbReference>
<evidence type="ECO:0000256" key="1">
    <source>
        <dbReference type="ARBA" id="ARBA00004141"/>
    </source>
</evidence>
<dbReference type="PANTHER" id="PTHR48022">
    <property type="entry name" value="PLASTIDIC GLUCOSE TRANSPORTER 4"/>
    <property type="match status" value="1"/>
</dbReference>
<keyword evidence="4 7" id="KW-0472">Membrane</keyword>